<dbReference type="PANTHER" id="PTHR30352:SF2">
    <property type="entry name" value="ANAEROBIC RIBONUCLEOSIDE-TRIPHOSPHATE REDUCTASE-ACTIVATING PROTEIN"/>
    <property type="match status" value="1"/>
</dbReference>
<dbReference type="CDD" id="cd01335">
    <property type="entry name" value="Radical_SAM"/>
    <property type="match status" value="1"/>
</dbReference>
<dbReference type="EMBL" id="DVOD01000033">
    <property type="protein sequence ID" value="HIU92421.1"/>
    <property type="molecule type" value="Genomic_DNA"/>
</dbReference>
<gene>
    <name evidence="8" type="primary">nrdG</name>
    <name evidence="8" type="ORF">IAD26_04735</name>
</gene>
<keyword evidence="7" id="KW-0560">Oxidoreductase</keyword>
<dbReference type="AlphaFoldDB" id="A0A9D1N007"/>
<keyword evidence="6" id="KW-0411">Iron-sulfur</keyword>
<comment type="similarity">
    <text evidence="7">Belongs to the organic radical-activating enzymes family.</text>
</comment>
<comment type="function">
    <text evidence="7">Activation of anaerobic ribonucleoside-triphosphate reductase under anaerobic conditions by generation of an organic free radical, using S-adenosylmethionine and reduced flavodoxin as cosubstrates to produce 5'-deoxy-adenosine.</text>
</comment>
<name>A0A9D1N007_9CLOT</name>
<dbReference type="SFLD" id="SFLDG01063">
    <property type="entry name" value="activating_enzymes__group_1"/>
    <property type="match status" value="1"/>
</dbReference>
<proteinExistence type="inferred from homology"/>
<accession>A0A9D1N007</accession>
<dbReference type="GO" id="GO:0043365">
    <property type="term" value="F:[formate-C-acetyltransferase]-activating enzyme activity"/>
    <property type="evidence" value="ECO:0007669"/>
    <property type="project" value="InterPro"/>
</dbReference>
<evidence type="ECO:0000313" key="9">
    <source>
        <dbReference type="Proteomes" id="UP000886748"/>
    </source>
</evidence>
<dbReference type="InterPro" id="IPR013785">
    <property type="entry name" value="Aldolase_TIM"/>
</dbReference>
<dbReference type="GO" id="GO:0046872">
    <property type="term" value="F:metal ion binding"/>
    <property type="evidence" value="ECO:0007669"/>
    <property type="project" value="UniProtKB-KW"/>
</dbReference>
<keyword evidence="3" id="KW-0949">S-adenosyl-L-methionine</keyword>
<keyword evidence="2" id="KW-0004">4Fe-4S</keyword>
<dbReference type="InterPro" id="IPR058240">
    <property type="entry name" value="rSAM_sf"/>
</dbReference>
<dbReference type="InterPro" id="IPR012837">
    <property type="entry name" value="NrdG"/>
</dbReference>
<dbReference type="InterPro" id="IPR007197">
    <property type="entry name" value="rSAM"/>
</dbReference>
<dbReference type="Pfam" id="PF13353">
    <property type="entry name" value="Fer4_12"/>
    <property type="match status" value="1"/>
</dbReference>
<evidence type="ECO:0000256" key="3">
    <source>
        <dbReference type="ARBA" id="ARBA00022691"/>
    </source>
</evidence>
<reference evidence="8" key="1">
    <citation type="submission" date="2020-10" db="EMBL/GenBank/DDBJ databases">
        <authorList>
            <person name="Gilroy R."/>
        </authorList>
    </citation>
    <scope>NUCLEOTIDE SEQUENCE</scope>
    <source>
        <strain evidence="8">CHK154-7741</strain>
    </source>
</reference>
<evidence type="ECO:0000256" key="5">
    <source>
        <dbReference type="ARBA" id="ARBA00023004"/>
    </source>
</evidence>
<dbReference type="PIRSF" id="PIRSF000368">
    <property type="entry name" value="NrdG"/>
    <property type="match status" value="1"/>
</dbReference>
<organism evidence="8 9">
    <name type="scientific">Candidatus Limenecus avicola</name>
    <dbReference type="NCBI Taxonomy" id="2840847"/>
    <lineage>
        <taxon>Bacteria</taxon>
        <taxon>Bacillati</taxon>
        <taxon>Bacillota</taxon>
        <taxon>Clostridia</taxon>
        <taxon>Eubacteriales</taxon>
        <taxon>Clostridiaceae</taxon>
        <taxon>Clostridiaceae incertae sedis</taxon>
        <taxon>Candidatus Limenecus</taxon>
    </lineage>
</organism>
<dbReference type="EC" id="1.97.1.-" evidence="7"/>
<sequence length="161" mass="18566">MRYHNITKEDMLNGDGIRVVLWVSGCEHHCKNCQNPITWDKNGGLPFDSKAEDELFEALDKPHIEGITFSGGDPLMPYNRQEVLRLIKKCKNLMPEKTIWLYTGYKWEEIKDIEDIGLIDVIAEGEFIESLKDNNLHWVGSSNQRVINVKDSLKQNSIVLH</sequence>
<dbReference type="Proteomes" id="UP000886748">
    <property type="component" value="Unassembled WGS sequence"/>
</dbReference>
<comment type="cofactor">
    <cofactor evidence="1">
        <name>[4Fe-4S] cluster</name>
        <dbReference type="ChEBI" id="CHEBI:49883"/>
    </cofactor>
</comment>
<keyword evidence="4" id="KW-0479">Metal-binding</keyword>
<dbReference type="GO" id="GO:0004748">
    <property type="term" value="F:ribonucleoside-diphosphate reductase activity, thioredoxin disulfide as acceptor"/>
    <property type="evidence" value="ECO:0007669"/>
    <property type="project" value="TreeGrafter"/>
</dbReference>
<dbReference type="SFLD" id="SFLDG01066">
    <property type="entry name" value="organic_radical-activating_enz"/>
    <property type="match status" value="1"/>
</dbReference>
<dbReference type="GO" id="GO:0051539">
    <property type="term" value="F:4 iron, 4 sulfur cluster binding"/>
    <property type="evidence" value="ECO:0007669"/>
    <property type="project" value="UniProtKB-KW"/>
</dbReference>
<evidence type="ECO:0000256" key="1">
    <source>
        <dbReference type="ARBA" id="ARBA00001966"/>
    </source>
</evidence>
<comment type="caution">
    <text evidence="8">The sequence shown here is derived from an EMBL/GenBank/DDBJ whole genome shotgun (WGS) entry which is preliminary data.</text>
</comment>
<dbReference type="SFLD" id="SFLDS00029">
    <property type="entry name" value="Radical_SAM"/>
    <property type="match status" value="1"/>
</dbReference>
<evidence type="ECO:0000256" key="6">
    <source>
        <dbReference type="ARBA" id="ARBA00023014"/>
    </source>
</evidence>
<dbReference type="SFLD" id="SFLDF00299">
    <property type="entry name" value="anaerobic_ribonucleoside-triph"/>
    <property type="match status" value="1"/>
</dbReference>
<dbReference type="SUPFAM" id="SSF102114">
    <property type="entry name" value="Radical SAM enzymes"/>
    <property type="match status" value="1"/>
</dbReference>
<protein>
    <recommendedName>
        <fullName evidence="7">Anaerobic ribonucleoside-triphosphate reductase-activating protein</fullName>
        <ecNumber evidence="7">1.97.1.-</ecNumber>
    </recommendedName>
</protein>
<dbReference type="NCBIfam" id="TIGR02491">
    <property type="entry name" value="NrdG"/>
    <property type="match status" value="1"/>
</dbReference>
<dbReference type="Gene3D" id="3.20.20.70">
    <property type="entry name" value="Aldolase class I"/>
    <property type="match status" value="1"/>
</dbReference>
<evidence type="ECO:0000256" key="2">
    <source>
        <dbReference type="ARBA" id="ARBA00022485"/>
    </source>
</evidence>
<evidence type="ECO:0000313" key="8">
    <source>
        <dbReference type="EMBL" id="HIU92421.1"/>
    </source>
</evidence>
<dbReference type="PANTHER" id="PTHR30352">
    <property type="entry name" value="PYRUVATE FORMATE-LYASE-ACTIVATING ENZYME"/>
    <property type="match status" value="1"/>
</dbReference>
<evidence type="ECO:0000256" key="7">
    <source>
        <dbReference type="PIRNR" id="PIRNR000368"/>
    </source>
</evidence>
<evidence type="ECO:0000256" key="4">
    <source>
        <dbReference type="ARBA" id="ARBA00022723"/>
    </source>
</evidence>
<dbReference type="InterPro" id="IPR034457">
    <property type="entry name" value="Organic_radical-activating"/>
</dbReference>
<reference evidence="8" key="2">
    <citation type="journal article" date="2021" name="PeerJ">
        <title>Extensive microbial diversity within the chicken gut microbiome revealed by metagenomics and culture.</title>
        <authorList>
            <person name="Gilroy R."/>
            <person name="Ravi A."/>
            <person name="Getino M."/>
            <person name="Pursley I."/>
            <person name="Horton D.L."/>
            <person name="Alikhan N.F."/>
            <person name="Baker D."/>
            <person name="Gharbi K."/>
            <person name="Hall N."/>
            <person name="Watson M."/>
            <person name="Adriaenssens E.M."/>
            <person name="Foster-Nyarko E."/>
            <person name="Jarju S."/>
            <person name="Secka A."/>
            <person name="Antonio M."/>
            <person name="Oren A."/>
            <person name="Chaudhuri R.R."/>
            <person name="La Ragione R."/>
            <person name="Hildebrand F."/>
            <person name="Pallen M.J."/>
        </authorList>
    </citation>
    <scope>NUCLEOTIDE SEQUENCE</scope>
    <source>
        <strain evidence="8">CHK154-7741</strain>
    </source>
</reference>
<keyword evidence="5" id="KW-0408">Iron</keyword>